<evidence type="ECO:0008006" key="3">
    <source>
        <dbReference type="Google" id="ProtNLM"/>
    </source>
</evidence>
<dbReference type="AlphaFoldDB" id="A0A5D4HCS9"/>
<dbReference type="PROSITE" id="PS51257">
    <property type="entry name" value="PROKAR_LIPOPROTEIN"/>
    <property type="match status" value="1"/>
</dbReference>
<comment type="caution">
    <text evidence="1">The sequence shown here is derived from an EMBL/GenBank/DDBJ whole genome shotgun (WGS) entry which is preliminary data.</text>
</comment>
<evidence type="ECO:0000313" key="1">
    <source>
        <dbReference type="EMBL" id="TYR38467.1"/>
    </source>
</evidence>
<organism evidence="1 2">
    <name type="scientific">Sphingobacterium phlebotomi</name>
    <dbReference type="NCBI Taxonomy" id="2605433"/>
    <lineage>
        <taxon>Bacteria</taxon>
        <taxon>Pseudomonadati</taxon>
        <taxon>Bacteroidota</taxon>
        <taxon>Sphingobacteriia</taxon>
        <taxon>Sphingobacteriales</taxon>
        <taxon>Sphingobacteriaceae</taxon>
        <taxon>Sphingobacterium</taxon>
    </lineage>
</organism>
<reference evidence="1 2" key="1">
    <citation type="submission" date="2019-08" db="EMBL/GenBank/DDBJ databases">
        <title>Phlebobacter frassis gen. nov. sp. nov., a new member of family Sphingobacteriaceae isolated from sand fly rearing media.</title>
        <authorList>
            <person name="Kakumanu M.L."/>
            <person name="Marayati B.F."/>
            <person name="Wada-Katsumata A."/>
            <person name="Wasserberg G."/>
            <person name="Schal C."/>
            <person name="Apperson C.S."/>
            <person name="Ponnusamy L."/>
        </authorList>
    </citation>
    <scope>NUCLEOTIDE SEQUENCE [LARGE SCALE GENOMIC DNA]</scope>
    <source>
        <strain evidence="1 2">SSI9</strain>
    </source>
</reference>
<proteinExistence type="predicted"/>
<name>A0A5D4HCS9_9SPHI</name>
<dbReference type="RefSeq" id="WP_148917896.1">
    <property type="nucleotide sequence ID" value="NZ_VTAV01000001.1"/>
</dbReference>
<dbReference type="Proteomes" id="UP000322362">
    <property type="component" value="Unassembled WGS sequence"/>
</dbReference>
<evidence type="ECO:0000313" key="2">
    <source>
        <dbReference type="Proteomes" id="UP000322362"/>
    </source>
</evidence>
<accession>A0A5D4HCS9</accession>
<keyword evidence="2" id="KW-1185">Reference proteome</keyword>
<gene>
    <name evidence="1" type="ORF">FXV77_04095</name>
</gene>
<sequence>MKRNYLFTAYLALYAFLLVSCEKDPAAGLAKSRTMMISATIPIPVEEGKALWLEGDTIKIFSNRDFTGHSFIAKTSGSTKISFTGPVTEGEQFYGTYPDFLQGSFDGSIFSVEMPEQQPTSFWPMVGKGTREDGLEFKGTGALLSVNMTGQGNVSSVKIEGKDAEGNPLLLSGTARVDMNATFPTLQMISGGNTYVERTVDVSLTSEVKKVYILIPPGSYQSLAVTLTSAIGETFFQETSSVNLSSEQILNVDLLVDFEEIAEPIEANLSLAGLANCYVVPVGGNYFFDAKLTDNTVLNGDGADLLWADVAYNWINDNAEVQNAVSPIDPEYIIKDISYDAQEGRISFTATGNVGNATIALYTESGGTRSIVWTWHVWVAGRSLNQMRLDWVSKNLSAKGQSLVWLDRNIGAINDRADNIGAYGLLYQWGRKDPFIGSRIIGQKANPSGTDEGEAFGDLTLPIYANSAFGNEFRVETSLGSVQDVVKNPMVFYASSGNWAMDIPASAWGDGVAPFATWQGYMRGDDPSANYTDGIRSGSKSIYDPCPSGYRVPTSEEMWLSFAAWSHADYPAWAGNVTSTIAANTNSHLVTAYNDLSSVVLFPAFGHRDAGKLDALGSAGYYHTATINPANASQAFRQLVGSNMRVEGSGTFAFARPVRCVVE</sequence>
<dbReference type="EMBL" id="VTAV01000001">
    <property type="protein sequence ID" value="TYR38467.1"/>
    <property type="molecule type" value="Genomic_DNA"/>
</dbReference>
<protein>
    <recommendedName>
        <fullName evidence="3">Fibrobacter succinogenes major paralogous domain-containing protein</fullName>
    </recommendedName>
</protein>